<organism evidence="2 3">
    <name type="scientific">Periweissella ghanensis</name>
    <dbReference type="NCBI Taxonomy" id="467997"/>
    <lineage>
        <taxon>Bacteria</taxon>
        <taxon>Bacillati</taxon>
        <taxon>Bacillota</taxon>
        <taxon>Bacilli</taxon>
        <taxon>Lactobacillales</taxon>
        <taxon>Lactobacillaceae</taxon>
        <taxon>Periweissella</taxon>
    </lineage>
</organism>
<dbReference type="PANTHER" id="PTHR36833:SF1">
    <property type="entry name" value="INTEGRAL MEMBRANE TRANSPORT PROTEIN"/>
    <property type="match status" value="1"/>
</dbReference>
<evidence type="ECO:0000313" key="3">
    <source>
        <dbReference type="Proteomes" id="UP000789719"/>
    </source>
</evidence>
<gene>
    <name evidence="2" type="ORF">WGH24286_00020</name>
</gene>
<feature type="transmembrane region" description="Helical" evidence="1">
    <location>
        <begin position="226"/>
        <end position="245"/>
    </location>
</feature>
<accession>A0ABM8Z846</accession>
<comment type="caution">
    <text evidence="2">The sequence shown here is derived from an EMBL/GenBank/DDBJ whole genome shotgun (WGS) entry which is preliminary data.</text>
</comment>
<dbReference type="EMBL" id="CAKKNT010000001">
    <property type="protein sequence ID" value="CAH0417608.1"/>
    <property type="molecule type" value="Genomic_DNA"/>
</dbReference>
<dbReference type="PANTHER" id="PTHR36833">
    <property type="entry name" value="SLR0610 PROTEIN-RELATED"/>
    <property type="match status" value="1"/>
</dbReference>
<keyword evidence="3" id="KW-1185">Reference proteome</keyword>
<keyword evidence="1" id="KW-1133">Transmembrane helix</keyword>
<dbReference type="Pfam" id="PF06182">
    <property type="entry name" value="ABC2_membrane_6"/>
    <property type="match status" value="1"/>
</dbReference>
<evidence type="ECO:0000256" key="1">
    <source>
        <dbReference type="SAM" id="Phobius"/>
    </source>
</evidence>
<sequence length="261" mass="29806">MKELKLIIPFFKYNFKRLQIYDKDFYLGIVGLIIENILNLLMLFFIYTLIPSLDGFTFNEMLLLYGVASLSFAIWRCLFINTLNVGSMVRYGRLDTFLLRPINVLYQVMMDGFDDDAWGDLVFALLVIGYTAVTQSINIVWVILLIILSIFTSLIFAGISIVGSSLSFITQGIADFSQIVYNFFQFAKYPINIFGGGMKFVFTFVIPIGWVAAIPVKLLINHNIRSFAFMLIVACGISVIFFWITTKIWNFMLTKYVSTGS</sequence>
<keyword evidence="1" id="KW-0812">Transmembrane</keyword>
<reference evidence="2 3" key="1">
    <citation type="submission" date="2021-11" db="EMBL/GenBank/DDBJ databases">
        <authorList>
            <person name="Depoorter E."/>
        </authorList>
    </citation>
    <scope>NUCLEOTIDE SEQUENCE [LARGE SCALE GENOMIC DNA]</scope>
    <source>
        <strain evidence="2 3">LMG 24286</strain>
    </source>
</reference>
<evidence type="ECO:0008006" key="4">
    <source>
        <dbReference type="Google" id="ProtNLM"/>
    </source>
</evidence>
<feature type="transmembrane region" description="Helical" evidence="1">
    <location>
        <begin position="25"/>
        <end position="50"/>
    </location>
</feature>
<feature type="transmembrane region" description="Helical" evidence="1">
    <location>
        <begin position="200"/>
        <end position="220"/>
    </location>
</feature>
<dbReference type="InterPro" id="IPR010390">
    <property type="entry name" value="ABC-2_transporter-like"/>
</dbReference>
<proteinExistence type="predicted"/>
<dbReference type="RefSeq" id="WP_230097741.1">
    <property type="nucleotide sequence ID" value="NZ_CAKKNT010000001.1"/>
</dbReference>
<evidence type="ECO:0000313" key="2">
    <source>
        <dbReference type="EMBL" id="CAH0417608.1"/>
    </source>
</evidence>
<dbReference type="Proteomes" id="UP000789719">
    <property type="component" value="Unassembled WGS sequence"/>
</dbReference>
<feature type="transmembrane region" description="Helical" evidence="1">
    <location>
        <begin position="139"/>
        <end position="162"/>
    </location>
</feature>
<feature type="transmembrane region" description="Helical" evidence="1">
    <location>
        <begin position="62"/>
        <end position="83"/>
    </location>
</feature>
<keyword evidence="1" id="KW-0472">Membrane</keyword>
<name>A0ABM8Z846_9LACO</name>
<protein>
    <recommendedName>
        <fullName evidence="4">ABC transporter permease</fullName>
    </recommendedName>
</protein>